<evidence type="ECO:0000313" key="1">
    <source>
        <dbReference type="EMBL" id="CAI6349389.1"/>
    </source>
</evidence>
<comment type="caution">
    <text evidence="1">The sequence shown here is derived from an EMBL/GenBank/DDBJ whole genome shotgun (WGS) entry which is preliminary data.</text>
</comment>
<organism evidence="1 2">
    <name type="scientific">Macrosiphum euphorbiae</name>
    <name type="common">potato aphid</name>
    <dbReference type="NCBI Taxonomy" id="13131"/>
    <lineage>
        <taxon>Eukaryota</taxon>
        <taxon>Metazoa</taxon>
        <taxon>Ecdysozoa</taxon>
        <taxon>Arthropoda</taxon>
        <taxon>Hexapoda</taxon>
        <taxon>Insecta</taxon>
        <taxon>Pterygota</taxon>
        <taxon>Neoptera</taxon>
        <taxon>Paraneoptera</taxon>
        <taxon>Hemiptera</taxon>
        <taxon>Sternorrhyncha</taxon>
        <taxon>Aphidomorpha</taxon>
        <taxon>Aphidoidea</taxon>
        <taxon>Aphididae</taxon>
        <taxon>Macrosiphini</taxon>
        <taxon>Macrosiphum</taxon>
    </lineage>
</organism>
<dbReference type="AlphaFoldDB" id="A0AAV0VYP0"/>
<sequence>MLSSPTLSINTKCFLYKTNIRSIAYLGLQQFKQQLAQVRKAPIHLSPPNHWTTMVSEQQSASPLHWPSLIKDNLQSLTNSVKTKIQQSPHNYISDISNRTSITENYVNRQINF</sequence>
<keyword evidence="2" id="KW-1185">Reference proteome</keyword>
<dbReference type="EMBL" id="CARXXK010000001">
    <property type="protein sequence ID" value="CAI6349389.1"/>
    <property type="molecule type" value="Genomic_DNA"/>
</dbReference>
<accession>A0AAV0VYP0</accession>
<proteinExistence type="predicted"/>
<protein>
    <submittedName>
        <fullName evidence="1">Uncharacterized protein</fullName>
    </submittedName>
</protein>
<evidence type="ECO:0000313" key="2">
    <source>
        <dbReference type="Proteomes" id="UP001160148"/>
    </source>
</evidence>
<gene>
    <name evidence="1" type="ORF">MEUPH1_LOCUS5954</name>
</gene>
<dbReference type="Proteomes" id="UP001160148">
    <property type="component" value="Unassembled WGS sequence"/>
</dbReference>
<reference evidence="1 2" key="1">
    <citation type="submission" date="2023-01" db="EMBL/GenBank/DDBJ databases">
        <authorList>
            <person name="Whitehead M."/>
        </authorList>
    </citation>
    <scope>NUCLEOTIDE SEQUENCE [LARGE SCALE GENOMIC DNA]</scope>
</reference>
<name>A0AAV0VYP0_9HEMI</name>